<evidence type="ECO:0000259" key="19">
    <source>
        <dbReference type="Pfam" id="PF14823"/>
    </source>
</evidence>
<evidence type="ECO:0000256" key="4">
    <source>
        <dbReference type="ARBA" id="ARBA00022603"/>
    </source>
</evidence>
<dbReference type="PIRSF" id="PIRSF036555">
    <property type="entry name" value="SUMT_yeast"/>
    <property type="match status" value="1"/>
</dbReference>
<feature type="domain" description="Siroheme biosynthesis protein Met8 C-terminal" evidence="19">
    <location>
        <begin position="227"/>
        <end position="267"/>
    </location>
</feature>
<dbReference type="InterPro" id="IPR014776">
    <property type="entry name" value="4pyrrole_Mease_sub2"/>
</dbReference>
<dbReference type="InterPro" id="IPR006367">
    <property type="entry name" value="Sirohaem_synthase_N"/>
</dbReference>
<dbReference type="FunFam" id="3.30.950.10:FF:000005">
    <property type="entry name" value="Uroporphyrin-III c-methyltransferase, putative"/>
    <property type="match status" value="1"/>
</dbReference>
<evidence type="ECO:0000313" key="22">
    <source>
        <dbReference type="Proteomes" id="UP001213799"/>
    </source>
</evidence>
<dbReference type="RefSeq" id="XP_056749101.1">
    <property type="nucleotide sequence ID" value="XM_056900433.1"/>
</dbReference>
<evidence type="ECO:0000259" key="20">
    <source>
        <dbReference type="Pfam" id="PF14824"/>
    </source>
</evidence>
<dbReference type="GO" id="GO:0004851">
    <property type="term" value="F:uroporphyrin-III C-methyltransferase activity"/>
    <property type="evidence" value="ECO:0007669"/>
    <property type="project" value="UniProtKB-EC"/>
</dbReference>
<dbReference type="Pfam" id="PF14823">
    <property type="entry name" value="Sirohm_synth_C"/>
    <property type="match status" value="1"/>
</dbReference>
<dbReference type="InterPro" id="IPR028281">
    <property type="entry name" value="Sirohaem_synthase_central"/>
</dbReference>
<comment type="pathway">
    <text evidence="1">Porphyrin-containing compound metabolism; siroheme biosynthesis; sirohydrochlorin from precorrin-2: step 1/1.</text>
</comment>
<evidence type="ECO:0000256" key="16">
    <source>
        <dbReference type="ARBA" id="ARBA00055636"/>
    </source>
</evidence>
<evidence type="ECO:0000256" key="8">
    <source>
        <dbReference type="ARBA" id="ARBA00023002"/>
    </source>
</evidence>
<dbReference type="Gene3D" id="3.40.1010.10">
    <property type="entry name" value="Cobalt-precorrin-4 Transmethylase, Domain 1"/>
    <property type="match status" value="1"/>
</dbReference>
<evidence type="ECO:0000256" key="2">
    <source>
        <dbReference type="ARBA" id="ARBA00005879"/>
    </source>
</evidence>
<protein>
    <recommendedName>
        <fullName evidence="23">Precorrin-2 dehydrogenase</fullName>
    </recommendedName>
</protein>
<keyword evidence="8" id="KW-0560">Oxidoreductase</keyword>
<dbReference type="PANTHER" id="PTHR45790">
    <property type="entry name" value="SIROHEME SYNTHASE-RELATED"/>
    <property type="match status" value="1"/>
</dbReference>
<evidence type="ECO:0000256" key="12">
    <source>
        <dbReference type="ARBA" id="ARBA00023244"/>
    </source>
</evidence>
<keyword evidence="13" id="KW-0511">Multifunctional enzyme</keyword>
<evidence type="ECO:0000256" key="13">
    <source>
        <dbReference type="ARBA" id="ARBA00023268"/>
    </source>
</evidence>
<comment type="similarity">
    <text evidence="2 17">Belongs to the precorrin methyltransferase family.</text>
</comment>
<keyword evidence="5" id="KW-0028">Amino-acid biosynthesis</keyword>
<evidence type="ECO:0000256" key="17">
    <source>
        <dbReference type="RuleBase" id="RU003960"/>
    </source>
</evidence>
<dbReference type="GO" id="GO:0000103">
    <property type="term" value="P:sulfate assimilation"/>
    <property type="evidence" value="ECO:0007669"/>
    <property type="project" value="InterPro"/>
</dbReference>
<organism evidence="21 22">
    <name type="scientific">Penicillium hordei</name>
    <dbReference type="NCBI Taxonomy" id="40994"/>
    <lineage>
        <taxon>Eukaryota</taxon>
        <taxon>Fungi</taxon>
        <taxon>Dikarya</taxon>
        <taxon>Ascomycota</taxon>
        <taxon>Pezizomycotina</taxon>
        <taxon>Eurotiomycetes</taxon>
        <taxon>Eurotiomycetidae</taxon>
        <taxon>Eurotiales</taxon>
        <taxon>Aspergillaceae</taxon>
        <taxon>Penicillium</taxon>
    </lineage>
</organism>
<dbReference type="Gene3D" id="3.40.50.720">
    <property type="entry name" value="NAD(P)-binding Rossmann-like Domain"/>
    <property type="match status" value="1"/>
</dbReference>
<dbReference type="CDD" id="cd11642">
    <property type="entry name" value="SUMT"/>
    <property type="match status" value="1"/>
</dbReference>
<comment type="caution">
    <text evidence="21">The sequence shown here is derived from an EMBL/GenBank/DDBJ whole genome shotgun (WGS) entry which is preliminary data.</text>
</comment>
<accession>A0AAD6DSQ6</accession>
<keyword evidence="6 17" id="KW-0808">Transferase</keyword>
<keyword evidence="3" id="KW-0169">Cobalamin biosynthesis</keyword>
<dbReference type="SUPFAM" id="SSF53790">
    <property type="entry name" value="Tetrapyrrole methylase"/>
    <property type="match status" value="1"/>
</dbReference>
<proteinExistence type="inferred from homology"/>
<dbReference type="GO" id="GO:0043115">
    <property type="term" value="F:precorrin-2 dehydrogenase activity"/>
    <property type="evidence" value="ECO:0007669"/>
    <property type="project" value="UniProtKB-EC"/>
</dbReference>
<dbReference type="Pfam" id="PF14824">
    <property type="entry name" value="Sirohm_synth_M"/>
    <property type="match status" value="1"/>
</dbReference>
<dbReference type="EMBL" id="JAQJAE010000005">
    <property type="protein sequence ID" value="KAJ5592475.1"/>
    <property type="molecule type" value="Genomic_DNA"/>
</dbReference>
<keyword evidence="4 17" id="KW-0489">Methyltransferase</keyword>
<dbReference type="GO" id="GO:0019354">
    <property type="term" value="P:siroheme biosynthetic process"/>
    <property type="evidence" value="ECO:0007669"/>
    <property type="project" value="InterPro"/>
</dbReference>
<evidence type="ECO:0000313" key="21">
    <source>
        <dbReference type="EMBL" id="KAJ5592475.1"/>
    </source>
</evidence>
<evidence type="ECO:0000256" key="11">
    <source>
        <dbReference type="ARBA" id="ARBA00023239"/>
    </source>
</evidence>
<dbReference type="InterPro" id="IPR035996">
    <property type="entry name" value="4pyrrol_Methylase_sf"/>
</dbReference>
<dbReference type="InterPro" id="IPR006366">
    <property type="entry name" value="CobA/CysG_C"/>
</dbReference>
<feature type="domain" description="Siroheme synthase central" evidence="20">
    <location>
        <begin position="142"/>
        <end position="168"/>
    </location>
</feature>
<comment type="function">
    <text evidence="16">Siroheme synthase involved in methionine biosynthesis.</text>
</comment>
<dbReference type="SUPFAM" id="SSF51735">
    <property type="entry name" value="NAD(P)-binding Rossmann-fold domains"/>
    <property type="match status" value="1"/>
</dbReference>
<evidence type="ECO:0000256" key="3">
    <source>
        <dbReference type="ARBA" id="ARBA00022573"/>
    </source>
</evidence>
<dbReference type="AlphaFoldDB" id="A0AAD6DSQ6"/>
<evidence type="ECO:0008006" key="23">
    <source>
        <dbReference type="Google" id="ProtNLM"/>
    </source>
</evidence>
<dbReference type="Pfam" id="PF00590">
    <property type="entry name" value="TP_methylase"/>
    <property type="match status" value="1"/>
</dbReference>
<dbReference type="InterPro" id="IPR028162">
    <property type="entry name" value="Met8_C"/>
</dbReference>
<feature type="domain" description="Tetrapyrrole methylase" evidence="18">
    <location>
        <begin position="284"/>
        <end position="503"/>
    </location>
</feature>
<sequence>MKDASCDPSSPAPLMAAWNTESQVHLIVGSNPLAAARCARSLEVGATPIIIAPETDDMHSTLSEHISNGSAQWIRREFQDKDLTTQGREEVDHIVDLVFVTLGGNNSLSPHISKLCRRLRIPVNVSDAPELCSFTLLSTYSDGPLHIGITTSGRGCKLASRLRREIAAFLPQNLGTAIDRLGAVRRRLWEEDNAAGLVEGIFDREDDDSTGQKHTFNNLVTESDAAAAKTRRVRWLSQICEYWPLRKLVSITDADMDAILEAYTSGNATTNGTNGLDTPSKKGKIVLAGSGPGHPDLLTRATYHAIHSADIILADKLVPAPVLDLIPRRTEVHIARKFPGNADQAQEEFLVMGLAALKQGRQVLRLKQGDPYLYGRGAEEFEFFRKEGYSPVVLPGITSAMSAALFADIPATHRGVSDQVLVCTGTGRKGAAPNPPTYVPTQTVVFLMALHRISALVESLTTFPAGDTGSQSRTLWPMETPCAIVERASCPDQRVIRSTLEHVCLAFEEAGSRPPGLLVVGASCHVLHNPQGQRWVIEEGFHGLDEIRSEVDAVAVSVDEKQ</sequence>
<comment type="catalytic activity">
    <reaction evidence="14">
        <text>precorrin-2 + NAD(+) = sirohydrochlorin + NADH + 2 H(+)</text>
        <dbReference type="Rhea" id="RHEA:15613"/>
        <dbReference type="ChEBI" id="CHEBI:15378"/>
        <dbReference type="ChEBI" id="CHEBI:57540"/>
        <dbReference type="ChEBI" id="CHEBI:57945"/>
        <dbReference type="ChEBI" id="CHEBI:58351"/>
        <dbReference type="ChEBI" id="CHEBI:58827"/>
        <dbReference type="EC" id="1.3.1.76"/>
    </reaction>
</comment>
<dbReference type="InterPro" id="IPR014777">
    <property type="entry name" value="4pyrrole_Mease_sub1"/>
</dbReference>
<keyword evidence="10" id="KW-0486">Methionine biosynthesis</keyword>
<dbReference type="InterPro" id="IPR000878">
    <property type="entry name" value="4pyrrol_Mease"/>
</dbReference>
<dbReference type="SUPFAM" id="SSF75615">
    <property type="entry name" value="Siroheme synthase middle domains-like"/>
    <property type="match status" value="1"/>
</dbReference>
<dbReference type="Gene3D" id="3.30.950.10">
    <property type="entry name" value="Methyltransferase, Cobalt-precorrin-4 Transmethylase, Domain 2"/>
    <property type="match status" value="1"/>
</dbReference>
<dbReference type="InterPro" id="IPR012066">
    <property type="entry name" value="Met1_fungi"/>
</dbReference>
<reference evidence="21" key="2">
    <citation type="submission" date="2023-01" db="EMBL/GenBank/DDBJ databases">
        <authorList>
            <person name="Petersen C."/>
        </authorList>
    </citation>
    <scope>NUCLEOTIDE SEQUENCE</scope>
    <source>
        <strain evidence="21">IBT 12815</strain>
    </source>
</reference>
<dbReference type="GO" id="GO:0032259">
    <property type="term" value="P:methylation"/>
    <property type="evidence" value="ECO:0007669"/>
    <property type="project" value="UniProtKB-KW"/>
</dbReference>
<keyword evidence="7" id="KW-0949">S-adenosyl-L-methionine</keyword>
<evidence type="ECO:0000256" key="10">
    <source>
        <dbReference type="ARBA" id="ARBA00023167"/>
    </source>
</evidence>
<gene>
    <name evidence="21" type="ORF">N7537_009379</name>
</gene>
<keyword evidence="22" id="KW-1185">Reference proteome</keyword>
<dbReference type="GO" id="GO:0016829">
    <property type="term" value="F:lyase activity"/>
    <property type="evidence" value="ECO:0007669"/>
    <property type="project" value="UniProtKB-KW"/>
</dbReference>
<dbReference type="FunFam" id="3.40.1010.10:FF:000006">
    <property type="entry name" value="Siroheme synthase, putative"/>
    <property type="match status" value="1"/>
</dbReference>
<dbReference type="NCBIfam" id="TIGR01470">
    <property type="entry name" value="cysG_Nterm"/>
    <property type="match status" value="1"/>
</dbReference>
<dbReference type="GeneID" id="81590675"/>
<keyword evidence="12" id="KW-0627">Porphyrin biosynthesis</keyword>
<dbReference type="GO" id="GO:0009086">
    <property type="term" value="P:methionine biosynthetic process"/>
    <property type="evidence" value="ECO:0007669"/>
    <property type="project" value="UniProtKB-KW"/>
</dbReference>
<evidence type="ECO:0000256" key="1">
    <source>
        <dbReference type="ARBA" id="ARBA00005010"/>
    </source>
</evidence>
<reference evidence="21" key="1">
    <citation type="journal article" date="2023" name="IMA Fungus">
        <title>Comparative genomic study of the Penicillium genus elucidates a diverse pangenome and 15 lateral gene transfer events.</title>
        <authorList>
            <person name="Petersen C."/>
            <person name="Sorensen T."/>
            <person name="Nielsen M.R."/>
            <person name="Sondergaard T.E."/>
            <person name="Sorensen J.L."/>
            <person name="Fitzpatrick D.A."/>
            <person name="Frisvad J.C."/>
            <person name="Nielsen K.L."/>
        </authorList>
    </citation>
    <scope>NUCLEOTIDE SEQUENCE</scope>
    <source>
        <strain evidence="21">IBT 12815</strain>
    </source>
</reference>
<evidence type="ECO:0000256" key="15">
    <source>
        <dbReference type="ARBA" id="ARBA00052360"/>
    </source>
</evidence>
<dbReference type="FunFam" id="3.40.50.720:FF:000504">
    <property type="entry name" value="Siroheme synthase, putative"/>
    <property type="match status" value="1"/>
</dbReference>
<comment type="catalytic activity">
    <reaction evidence="15">
        <text>uroporphyrinogen III + 2 S-adenosyl-L-methionine = precorrin-2 + 2 S-adenosyl-L-homocysteine + H(+)</text>
        <dbReference type="Rhea" id="RHEA:32459"/>
        <dbReference type="ChEBI" id="CHEBI:15378"/>
        <dbReference type="ChEBI" id="CHEBI:57308"/>
        <dbReference type="ChEBI" id="CHEBI:57856"/>
        <dbReference type="ChEBI" id="CHEBI:58827"/>
        <dbReference type="ChEBI" id="CHEBI:59789"/>
        <dbReference type="EC" id="2.1.1.107"/>
    </reaction>
</comment>
<evidence type="ECO:0000256" key="6">
    <source>
        <dbReference type="ARBA" id="ARBA00022679"/>
    </source>
</evidence>
<dbReference type="InterPro" id="IPR050161">
    <property type="entry name" value="Siro_Cobalamin_biosynth"/>
</dbReference>
<dbReference type="PANTHER" id="PTHR45790:SF6">
    <property type="entry name" value="UROPORPHYRINOGEN-III C-METHYLTRANSFERASE"/>
    <property type="match status" value="1"/>
</dbReference>
<dbReference type="InterPro" id="IPR003043">
    <property type="entry name" value="Uropor_MeTrfase_CS"/>
</dbReference>
<dbReference type="Proteomes" id="UP001213799">
    <property type="component" value="Unassembled WGS sequence"/>
</dbReference>
<dbReference type="PROSITE" id="PS00840">
    <property type="entry name" value="SUMT_2"/>
    <property type="match status" value="1"/>
</dbReference>
<evidence type="ECO:0000256" key="7">
    <source>
        <dbReference type="ARBA" id="ARBA00022691"/>
    </source>
</evidence>
<evidence type="ECO:0000256" key="5">
    <source>
        <dbReference type="ARBA" id="ARBA00022605"/>
    </source>
</evidence>
<dbReference type="InterPro" id="IPR036291">
    <property type="entry name" value="NAD(P)-bd_dom_sf"/>
</dbReference>
<evidence type="ECO:0000256" key="9">
    <source>
        <dbReference type="ARBA" id="ARBA00023027"/>
    </source>
</evidence>
<keyword evidence="11" id="KW-0456">Lyase</keyword>
<keyword evidence="9" id="KW-0520">NAD</keyword>
<evidence type="ECO:0000256" key="14">
    <source>
        <dbReference type="ARBA" id="ARBA00047561"/>
    </source>
</evidence>
<dbReference type="Pfam" id="PF13241">
    <property type="entry name" value="NAD_binding_7"/>
    <property type="match status" value="1"/>
</dbReference>
<name>A0AAD6DSQ6_9EURO</name>
<evidence type="ECO:0000259" key="18">
    <source>
        <dbReference type="Pfam" id="PF00590"/>
    </source>
</evidence>